<gene>
    <name evidence="4" type="ORF">WMO28_13960</name>
</gene>
<dbReference type="Pfam" id="PF01551">
    <property type="entry name" value="Peptidase_M23"/>
    <property type="match status" value="1"/>
</dbReference>
<keyword evidence="2" id="KW-0812">Transmembrane</keyword>
<dbReference type="CDD" id="cd12797">
    <property type="entry name" value="M23_peptidase"/>
    <property type="match status" value="1"/>
</dbReference>
<dbReference type="RefSeq" id="WP_349057370.1">
    <property type="nucleotide sequence ID" value="NZ_JBBMEJ010000019.1"/>
</dbReference>
<evidence type="ECO:0000256" key="1">
    <source>
        <dbReference type="SAM" id="MobiDB-lite"/>
    </source>
</evidence>
<dbReference type="PANTHER" id="PTHR21666:SF270">
    <property type="entry name" value="MUREIN HYDROLASE ACTIVATOR ENVC"/>
    <property type="match status" value="1"/>
</dbReference>
<feature type="compositionally biased region" description="Polar residues" evidence="1">
    <location>
        <begin position="90"/>
        <end position="110"/>
    </location>
</feature>
<dbReference type="InterPro" id="IPR016047">
    <property type="entry name" value="M23ase_b-sheet_dom"/>
</dbReference>
<dbReference type="EMBL" id="JBBMEJ010000019">
    <property type="protein sequence ID" value="MEQ2372013.1"/>
    <property type="molecule type" value="Genomic_DNA"/>
</dbReference>
<reference evidence="4 5" key="1">
    <citation type="submission" date="2024-03" db="EMBL/GenBank/DDBJ databases">
        <title>Human intestinal bacterial collection.</title>
        <authorList>
            <person name="Pauvert C."/>
            <person name="Hitch T.C.A."/>
            <person name="Clavel T."/>
        </authorList>
    </citation>
    <scope>NUCLEOTIDE SEQUENCE [LARGE SCALE GENOMIC DNA]</scope>
    <source>
        <strain evidence="4 5">CLA-JM-H16</strain>
    </source>
</reference>
<evidence type="ECO:0000313" key="4">
    <source>
        <dbReference type="EMBL" id="MEQ2372013.1"/>
    </source>
</evidence>
<name>A0ABV1BHC9_9FIRM</name>
<evidence type="ECO:0000313" key="5">
    <source>
        <dbReference type="Proteomes" id="UP001473063"/>
    </source>
</evidence>
<feature type="compositionally biased region" description="Basic and acidic residues" evidence="1">
    <location>
        <begin position="65"/>
        <end position="78"/>
    </location>
</feature>
<protein>
    <submittedName>
        <fullName evidence="4">Peptidoglycan DD-metalloendopeptidase family protein</fullName>
    </submittedName>
</protein>
<feature type="compositionally biased region" description="Low complexity" evidence="1">
    <location>
        <begin position="148"/>
        <end position="158"/>
    </location>
</feature>
<dbReference type="InterPro" id="IPR011055">
    <property type="entry name" value="Dup_hybrid_motif"/>
</dbReference>
<comment type="caution">
    <text evidence="4">The sequence shown here is derived from an EMBL/GenBank/DDBJ whole genome shotgun (WGS) entry which is preliminary data.</text>
</comment>
<accession>A0ABV1BHC9</accession>
<dbReference type="PANTHER" id="PTHR21666">
    <property type="entry name" value="PEPTIDASE-RELATED"/>
    <property type="match status" value="1"/>
</dbReference>
<keyword evidence="2" id="KW-0472">Membrane</keyword>
<feature type="transmembrane region" description="Helical" evidence="2">
    <location>
        <begin position="9"/>
        <end position="29"/>
    </location>
</feature>
<feature type="compositionally biased region" description="Acidic residues" evidence="1">
    <location>
        <begin position="48"/>
        <end position="59"/>
    </location>
</feature>
<sequence length="304" mass="31432">MKSKIVRGIINGGVLAAVAALGITVYQLGTKPIVENPQEENSVQMEETGLEEELADGEEAAVSGDGRKADSGIEKNQSDAEEIAGGNKTAGKNSSNMSGDGAVTGSTESAITGADADLNRNAGDQGSNGATSATGAVNAGENSEASVAGTGESTETSATGIAAQNLNFTENSLMEWPVRGTVLIDYNMNETVYYPTLDQYRVSPAIAVQAVEDAPVYAAADGQVLSVEQDACTGTTVTMELGNGYQAVYGQLKDLTVEAGDSVKEGEVIGNISSPTKYYSVEGPNLYFAVKKDGVPVDPFEYLE</sequence>
<dbReference type="Proteomes" id="UP001473063">
    <property type="component" value="Unassembled WGS sequence"/>
</dbReference>
<dbReference type="InterPro" id="IPR050570">
    <property type="entry name" value="Cell_wall_metabolism_enzyme"/>
</dbReference>
<organism evidence="4 5">
    <name type="scientific">Blautia aquisgranensis</name>
    <dbReference type="NCBI Taxonomy" id="3133153"/>
    <lineage>
        <taxon>Bacteria</taxon>
        <taxon>Bacillati</taxon>
        <taxon>Bacillota</taxon>
        <taxon>Clostridia</taxon>
        <taxon>Lachnospirales</taxon>
        <taxon>Lachnospiraceae</taxon>
        <taxon>Blautia</taxon>
    </lineage>
</organism>
<dbReference type="SUPFAM" id="SSF51261">
    <property type="entry name" value="Duplicated hybrid motif"/>
    <property type="match status" value="1"/>
</dbReference>
<proteinExistence type="predicted"/>
<evidence type="ECO:0000256" key="2">
    <source>
        <dbReference type="SAM" id="Phobius"/>
    </source>
</evidence>
<keyword evidence="5" id="KW-1185">Reference proteome</keyword>
<keyword evidence="2" id="KW-1133">Transmembrane helix</keyword>
<feature type="domain" description="M23ase beta-sheet core" evidence="3">
    <location>
        <begin position="205"/>
        <end position="299"/>
    </location>
</feature>
<feature type="compositionally biased region" description="Polar residues" evidence="1">
    <location>
        <begin position="122"/>
        <end position="145"/>
    </location>
</feature>
<evidence type="ECO:0000259" key="3">
    <source>
        <dbReference type="Pfam" id="PF01551"/>
    </source>
</evidence>
<feature type="region of interest" description="Disordered" evidence="1">
    <location>
        <begin position="37"/>
        <end position="158"/>
    </location>
</feature>
<dbReference type="Gene3D" id="2.70.70.10">
    <property type="entry name" value="Glucose Permease (Domain IIA)"/>
    <property type="match status" value="1"/>
</dbReference>